<keyword evidence="3" id="KW-1185">Reference proteome</keyword>
<dbReference type="RefSeq" id="WP_014141106.1">
    <property type="nucleotide sequence ID" value="NC_016111.1"/>
</dbReference>
<organism evidence="2 3">
    <name type="scientific">Streptantibioticus cattleyicolor (strain ATCC 35852 / DSM 46488 / JCM 4925 / NBRC 14057 / NRRL 8057)</name>
    <name type="common">Streptomyces cattleya</name>
    <dbReference type="NCBI Taxonomy" id="1003195"/>
    <lineage>
        <taxon>Bacteria</taxon>
        <taxon>Bacillati</taxon>
        <taxon>Actinomycetota</taxon>
        <taxon>Actinomycetes</taxon>
        <taxon>Kitasatosporales</taxon>
        <taxon>Streptomycetaceae</taxon>
        <taxon>Streptantibioticus</taxon>
    </lineage>
</organism>
<protein>
    <recommendedName>
        <fullName evidence="4">Integral membrane protein</fullName>
    </recommendedName>
</protein>
<feature type="transmembrane region" description="Helical" evidence="1">
    <location>
        <begin position="31"/>
        <end position="50"/>
    </location>
</feature>
<dbReference type="EMBL" id="CP003219">
    <property type="protein sequence ID" value="AEW92714.1"/>
    <property type="molecule type" value="Genomic_DNA"/>
</dbReference>
<dbReference type="HOGENOM" id="CLU_201968_0_0_11"/>
<keyword evidence="1" id="KW-1133">Transmembrane helix</keyword>
<accession>G8WMZ5</accession>
<dbReference type="KEGG" id="sct:SCAT_0330"/>
<sequence length="56" mass="6154">MTGSVRVMAVCTVVVLVLITAYSTVLDAGVGWLWFCWVVLALLSVGTWAVRDRRRG</sequence>
<reference evidence="3" key="1">
    <citation type="submission" date="2011-12" db="EMBL/GenBank/DDBJ databases">
        <title>Complete genome sequence of Streptomyces cattleya strain DSM 46488.</title>
        <authorList>
            <person name="Ou H.-Y."/>
            <person name="Li P."/>
            <person name="Zhao C."/>
            <person name="O'Hagan D."/>
            <person name="Deng Z."/>
        </authorList>
    </citation>
    <scope>NUCLEOTIDE SEQUENCE [LARGE SCALE GENOMIC DNA]</scope>
    <source>
        <strain evidence="3">ATCC 35852 / DSM 46488 / JCM 4925 / NBRC 14057 / NRRL 8057</strain>
    </source>
</reference>
<evidence type="ECO:0000256" key="1">
    <source>
        <dbReference type="SAM" id="Phobius"/>
    </source>
</evidence>
<dbReference type="PATRIC" id="fig|1003195.11.peg.1973"/>
<dbReference type="KEGG" id="scy:SCATT_03430"/>
<evidence type="ECO:0000313" key="3">
    <source>
        <dbReference type="Proteomes" id="UP000007842"/>
    </source>
</evidence>
<dbReference type="AlphaFoldDB" id="F8JPM2"/>
<dbReference type="Proteomes" id="UP000007842">
    <property type="component" value="Chromosome"/>
</dbReference>
<feature type="transmembrane region" description="Helical" evidence="1">
    <location>
        <begin position="7"/>
        <end position="25"/>
    </location>
</feature>
<evidence type="ECO:0008006" key="4">
    <source>
        <dbReference type="Google" id="ProtNLM"/>
    </source>
</evidence>
<accession>F8JPM2</accession>
<gene>
    <name evidence="2" type="ordered locus">SCATT_03430</name>
</gene>
<evidence type="ECO:0000313" key="2">
    <source>
        <dbReference type="EMBL" id="AEW92714.1"/>
    </source>
</evidence>
<keyword evidence="1" id="KW-0472">Membrane</keyword>
<name>F8JPM2_STREN</name>
<proteinExistence type="predicted"/>
<keyword evidence="1" id="KW-0812">Transmembrane</keyword>